<protein>
    <submittedName>
        <fullName evidence="1">HNH homing endonuclease</fullName>
    </submittedName>
</protein>
<sequence>MENEIFNFYGVESKRIPYLPNYSASKCGRIFRIDTGKEMSRSPNRGNSPYLMFRSCHDNKPRNSFVHVAVAWAWIPNDDPEVKTQVNHKDGNKLNNHVNNLEHVSHSQNQRHAINTGLKGKGEDLYNASMSEDIVHKLCQELQEGLPTKYLAEKYGVSKDIVRKLKAGDTYFHIRVLYNIDHTYKFTLSEESIRWVCEQIVKGLSDRQISNKSSNKNITPIECKRIRYKIRYKSLTDEYF</sequence>
<name>F1D1A2_9CAUD</name>
<organism evidence="1 2">
    <name type="scientific">Vibrio phage ICP1</name>
    <dbReference type="NCBI Taxonomy" id="979525"/>
    <lineage>
        <taxon>Viruses</taxon>
        <taxon>Duplodnaviria</taxon>
        <taxon>Heunggongvirae</taxon>
        <taxon>Uroviricota</taxon>
        <taxon>Caudoviricetes</taxon>
        <taxon>Mohonavirus</taxon>
        <taxon>Mohonavirus ICP1</taxon>
    </lineage>
</organism>
<dbReference type="SMR" id="F1D1A2"/>
<dbReference type="GeneID" id="10228559"/>
<evidence type="ECO:0000313" key="2">
    <source>
        <dbReference type="Proteomes" id="UP000007502"/>
    </source>
</evidence>
<keyword evidence="1" id="KW-0255">Endonuclease</keyword>
<gene>
    <name evidence="1" type="primary">ORF80</name>
</gene>
<reference evidence="1 2" key="1">
    <citation type="journal article" date="2011" name="MBio">
        <title>Evidence of a dominant lineage of Vibrio cholerae-specific lytic bacteriophages shed by cholera patients over a 10-year period in Dhaka, Bangladesh.</title>
        <authorList>
            <person name="Seed K.D."/>
            <person name="Bodi K.L."/>
            <person name="Kropinski A.M."/>
            <person name="Ackermann H.W."/>
            <person name="Calderwood S.B."/>
            <person name="Qadri F."/>
            <person name="Camilli A."/>
        </authorList>
    </citation>
    <scope>NUCLEOTIDE SEQUENCE [LARGE SCALE GENOMIC DNA]</scope>
</reference>
<keyword evidence="2" id="KW-1185">Reference proteome</keyword>
<dbReference type="OrthoDB" id="25408at10239"/>
<dbReference type="GO" id="GO:0004519">
    <property type="term" value="F:endonuclease activity"/>
    <property type="evidence" value="ECO:0007669"/>
    <property type="project" value="UniProtKB-KW"/>
</dbReference>
<dbReference type="InterPro" id="IPR044925">
    <property type="entry name" value="His-Me_finger_sf"/>
</dbReference>
<keyword evidence="1" id="KW-0378">Hydrolase</keyword>
<dbReference type="RefSeq" id="YP_004251021.1">
    <property type="nucleotide sequence ID" value="NC_015157.1"/>
</dbReference>
<dbReference type="KEGG" id="vg:10228559"/>
<evidence type="ECO:0000313" key="1">
    <source>
        <dbReference type="EMBL" id="ADX87896.1"/>
    </source>
</evidence>
<accession>F1D1A2</accession>
<proteinExistence type="predicted"/>
<dbReference type="Proteomes" id="UP000007502">
    <property type="component" value="Segment"/>
</dbReference>
<dbReference type="EMBL" id="HQ641347">
    <property type="protein sequence ID" value="ADX87896.1"/>
    <property type="molecule type" value="Genomic_DNA"/>
</dbReference>
<keyword evidence="1" id="KW-0540">Nuclease</keyword>
<dbReference type="SUPFAM" id="SSF54060">
    <property type="entry name" value="His-Me finger endonucleases"/>
    <property type="match status" value="1"/>
</dbReference>
<dbReference type="Gene3D" id="3.90.75.20">
    <property type="match status" value="1"/>
</dbReference>